<sequence>MGGYDKYFRRYTKYIAHNAKLAIKGRQHNDIEFSCFFTSPEISRSKPELASEVSAGGSKDFTPIRESEKRKKVMIKGITVVEEPIEWTSLDDAVNDDSLEHVIEYTKSHDTMYEFHYLDENNQVCSFEFFNVGDPFKRHDCHSHINDASVVSRPETMVKEQMGQHEGELCDSDLLGVGSQTSTTLRGLDVLMSAVHVRNILQILCKEIVPEKEKSTLFSLPRVEIRAHLVVPVLDLHLDALEEILCNVLHRIVSATMKSVPPLHYGAVYWETPSSIVERGASGIVICHGSS</sequence>
<protein>
    <submittedName>
        <fullName evidence="2">Uncharacterized protein</fullName>
    </submittedName>
</protein>
<dbReference type="STRING" id="6313.A0A0K0CTW2"/>
<accession>A0A0K0CTW2</accession>
<keyword evidence="1" id="KW-1185">Reference proteome</keyword>
<proteinExistence type="predicted"/>
<evidence type="ECO:0000313" key="2">
    <source>
        <dbReference type="WBParaSite" id="ACAC_0000056601-mRNA-1"/>
    </source>
</evidence>
<organism evidence="1 2">
    <name type="scientific">Angiostrongylus cantonensis</name>
    <name type="common">Rat lungworm</name>
    <dbReference type="NCBI Taxonomy" id="6313"/>
    <lineage>
        <taxon>Eukaryota</taxon>
        <taxon>Metazoa</taxon>
        <taxon>Ecdysozoa</taxon>
        <taxon>Nematoda</taxon>
        <taxon>Chromadorea</taxon>
        <taxon>Rhabditida</taxon>
        <taxon>Rhabditina</taxon>
        <taxon>Rhabditomorpha</taxon>
        <taxon>Strongyloidea</taxon>
        <taxon>Metastrongylidae</taxon>
        <taxon>Angiostrongylus</taxon>
    </lineage>
</organism>
<reference evidence="1" key="1">
    <citation type="submission" date="2012-09" db="EMBL/GenBank/DDBJ databases">
        <authorList>
            <person name="Martin A.A."/>
        </authorList>
    </citation>
    <scope>NUCLEOTIDE SEQUENCE</scope>
</reference>
<dbReference type="WBParaSite" id="ACAC_0000056601-mRNA-1">
    <property type="protein sequence ID" value="ACAC_0000056601-mRNA-1"/>
    <property type="gene ID" value="ACAC_0000056601"/>
</dbReference>
<name>A0A0K0CTW2_ANGCA</name>
<reference evidence="2" key="2">
    <citation type="submission" date="2017-02" db="UniProtKB">
        <authorList>
            <consortium name="WormBaseParasite"/>
        </authorList>
    </citation>
    <scope>IDENTIFICATION</scope>
</reference>
<evidence type="ECO:0000313" key="1">
    <source>
        <dbReference type="Proteomes" id="UP000035642"/>
    </source>
</evidence>
<dbReference type="Proteomes" id="UP000035642">
    <property type="component" value="Unassembled WGS sequence"/>
</dbReference>
<dbReference type="AlphaFoldDB" id="A0A0K0CTW2"/>